<proteinExistence type="predicted"/>
<dbReference type="EMBL" id="JBHTKX010000008">
    <property type="protein sequence ID" value="MFD1131309.1"/>
    <property type="molecule type" value="Genomic_DNA"/>
</dbReference>
<keyword evidence="2" id="KW-1185">Reference proteome</keyword>
<reference evidence="2" key="1">
    <citation type="journal article" date="2019" name="Int. J. Syst. Evol. Microbiol.">
        <title>The Global Catalogue of Microorganisms (GCM) 10K type strain sequencing project: providing services to taxonomists for standard genome sequencing and annotation.</title>
        <authorList>
            <consortium name="The Broad Institute Genomics Platform"/>
            <consortium name="The Broad Institute Genome Sequencing Center for Infectious Disease"/>
            <person name="Wu L."/>
            <person name="Ma J."/>
        </authorList>
    </citation>
    <scope>NUCLEOTIDE SEQUENCE [LARGE SCALE GENOMIC DNA]</scope>
    <source>
        <strain evidence="2">CCUG 53519</strain>
    </source>
</reference>
<evidence type="ECO:0000313" key="2">
    <source>
        <dbReference type="Proteomes" id="UP001597169"/>
    </source>
</evidence>
<accession>A0ABW3Q9N3</accession>
<dbReference type="InterPro" id="IPR036412">
    <property type="entry name" value="HAD-like_sf"/>
</dbReference>
<dbReference type="Pfam" id="PF24694">
    <property type="entry name" value="LNS2_PITM1-3"/>
    <property type="match status" value="1"/>
</dbReference>
<sequence>MHIALVDIDNTICQTNEKIYTKVNRIDVDPLSLPQEFFMNNPDVYLDAEPALGAAEKLKEFIEQGNHLFYVTEREAWTKTITEFWFKEHNFPRLPVIYTDDKRRAALRLKATLCIEDDPCELQTLMDLIPALVPAKNYNKSFERRFKDWSSLNLTRVD</sequence>
<comment type="caution">
    <text evidence="1">The sequence shown here is derived from an EMBL/GenBank/DDBJ whole genome shotgun (WGS) entry which is preliminary data.</text>
</comment>
<gene>
    <name evidence="1" type="ORF">ACFQ3J_24620</name>
</gene>
<dbReference type="SUPFAM" id="SSF56784">
    <property type="entry name" value="HAD-like"/>
    <property type="match status" value="1"/>
</dbReference>
<dbReference type="InterPro" id="IPR023214">
    <property type="entry name" value="HAD_sf"/>
</dbReference>
<protein>
    <recommendedName>
        <fullName evidence="3">5' nucleotidase, deoxy (Pyrimidine), type C protein (NT5C)</fullName>
    </recommendedName>
</protein>
<dbReference type="RefSeq" id="WP_090727571.1">
    <property type="nucleotide sequence ID" value="NZ_JBHTKX010000008.1"/>
</dbReference>
<dbReference type="Proteomes" id="UP001597169">
    <property type="component" value="Unassembled WGS sequence"/>
</dbReference>
<evidence type="ECO:0000313" key="1">
    <source>
        <dbReference type="EMBL" id="MFD1131309.1"/>
    </source>
</evidence>
<dbReference type="Gene3D" id="3.40.50.1000">
    <property type="entry name" value="HAD superfamily/HAD-like"/>
    <property type="match status" value="1"/>
</dbReference>
<organism evidence="1 2">
    <name type="scientific">Paenibacillus provencensis</name>
    <dbReference type="NCBI Taxonomy" id="441151"/>
    <lineage>
        <taxon>Bacteria</taxon>
        <taxon>Bacillati</taxon>
        <taxon>Bacillota</taxon>
        <taxon>Bacilli</taxon>
        <taxon>Bacillales</taxon>
        <taxon>Paenibacillaceae</taxon>
        <taxon>Paenibacillus</taxon>
    </lineage>
</organism>
<name>A0ABW3Q9N3_9BACL</name>
<evidence type="ECO:0008006" key="3">
    <source>
        <dbReference type="Google" id="ProtNLM"/>
    </source>
</evidence>